<reference evidence="1" key="1">
    <citation type="submission" date="2018-04" db="EMBL/GenBank/DDBJ databases">
        <title>Transcriptome assembly of Sipha flava.</title>
        <authorList>
            <person name="Scully E.D."/>
            <person name="Geib S.M."/>
            <person name="Palmer N.A."/>
            <person name="Koch K."/>
            <person name="Bradshaw J."/>
            <person name="Heng-Moss T."/>
            <person name="Sarath G."/>
        </authorList>
    </citation>
    <scope>NUCLEOTIDE SEQUENCE</scope>
</reference>
<dbReference type="AlphaFoldDB" id="A0A2S2QFE1"/>
<name>A0A2S2QFE1_9HEMI</name>
<sequence>MNEMSNSTLSKLLENHTIPKSQSELIHEIFAASKFKNIKNRRYSENWTLLCLLFQIRSPSGYKFLRDNNILPLPCVNTVRRNLLAVQIGCGFDLNFFKLLKKKFTIKTENRK</sequence>
<accession>A0A2S2QFE1</accession>
<proteinExistence type="predicted"/>
<organism evidence="1">
    <name type="scientific">Sipha flava</name>
    <name type="common">yellow sugarcane aphid</name>
    <dbReference type="NCBI Taxonomy" id="143950"/>
    <lineage>
        <taxon>Eukaryota</taxon>
        <taxon>Metazoa</taxon>
        <taxon>Ecdysozoa</taxon>
        <taxon>Arthropoda</taxon>
        <taxon>Hexapoda</taxon>
        <taxon>Insecta</taxon>
        <taxon>Pterygota</taxon>
        <taxon>Neoptera</taxon>
        <taxon>Paraneoptera</taxon>
        <taxon>Hemiptera</taxon>
        <taxon>Sternorrhyncha</taxon>
        <taxon>Aphidomorpha</taxon>
        <taxon>Aphidoidea</taxon>
        <taxon>Aphididae</taxon>
        <taxon>Sipha</taxon>
    </lineage>
</organism>
<gene>
    <name evidence="1" type="ORF">g.23503</name>
</gene>
<protein>
    <submittedName>
        <fullName evidence="1">Uncharacterized protein</fullName>
    </submittedName>
</protein>
<dbReference type="EMBL" id="GGMS01007200">
    <property type="protein sequence ID" value="MBY76403.1"/>
    <property type="molecule type" value="Transcribed_RNA"/>
</dbReference>
<evidence type="ECO:0000313" key="1">
    <source>
        <dbReference type="EMBL" id="MBY76403.1"/>
    </source>
</evidence>